<reference evidence="1 2" key="1">
    <citation type="journal article" date="2018" name="Nat. Ecol. Evol.">
        <title>Pezizomycetes genomes reveal the molecular basis of ectomycorrhizal truffle lifestyle.</title>
        <authorList>
            <person name="Murat C."/>
            <person name="Payen T."/>
            <person name="Noel B."/>
            <person name="Kuo A."/>
            <person name="Morin E."/>
            <person name="Chen J."/>
            <person name="Kohler A."/>
            <person name="Krizsan K."/>
            <person name="Balestrini R."/>
            <person name="Da Silva C."/>
            <person name="Montanini B."/>
            <person name="Hainaut M."/>
            <person name="Levati E."/>
            <person name="Barry K.W."/>
            <person name="Belfiori B."/>
            <person name="Cichocki N."/>
            <person name="Clum A."/>
            <person name="Dockter R.B."/>
            <person name="Fauchery L."/>
            <person name="Guy J."/>
            <person name="Iotti M."/>
            <person name="Le Tacon F."/>
            <person name="Lindquist E.A."/>
            <person name="Lipzen A."/>
            <person name="Malagnac F."/>
            <person name="Mello A."/>
            <person name="Molinier V."/>
            <person name="Miyauchi S."/>
            <person name="Poulain J."/>
            <person name="Riccioni C."/>
            <person name="Rubini A."/>
            <person name="Sitrit Y."/>
            <person name="Splivallo R."/>
            <person name="Traeger S."/>
            <person name="Wang M."/>
            <person name="Zifcakova L."/>
            <person name="Wipf D."/>
            <person name="Zambonelli A."/>
            <person name="Paolocci F."/>
            <person name="Nowrousian M."/>
            <person name="Ottonello S."/>
            <person name="Baldrian P."/>
            <person name="Spatafora J.W."/>
            <person name="Henrissat B."/>
            <person name="Nagy L.G."/>
            <person name="Aury J.M."/>
            <person name="Wincker P."/>
            <person name="Grigoriev I.V."/>
            <person name="Bonfante P."/>
            <person name="Martin F.M."/>
        </authorList>
    </citation>
    <scope>NUCLEOTIDE SEQUENCE [LARGE SCALE GENOMIC DNA]</scope>
    <source>
        <strain evidence="1 2">120613-1</strain>
    </source>
</reference>
<dbReference type="PROSITE" id="PS51257">
    <property type="entry name" value="PROKAR_LIPOPROTEIN"/>
    <property type="match status" value="1"/>
</dbReference>
<gene>
    <name evidence="1" type="ORF">L873DRAFT_1308059</name>
</gene>
<proteinExistence type="predicted"/>
<keyword evidence="2" id="KW-1185">Reference proteome</keyword>
<dbReference type="AlphaFoldDB" id="A0A3N4JE86"/>
<accession>A0A3N4JE86</accession>
<evidence type="ECO:0000313" key="1">
    <source>
        <dbReference type="EMBL" id="RPA95587.1"/>
    </source>
</evidence>
<name>A0A3N4JE86_9PEZI</name>
<protein>
    <submittedName>
        <fullName evidence="1">Uncharacterized protein</fullName>
    </submittedName>
</protein>
<organism evidence="1 2">
    <name type="scientific">Choiromyces venosus 120613-1</name>
    <dbReference type="NCBI Taxonomy" id="1336337"/>
    <lineage>
        <taxon>Eukaryota</taxon>
        <taxon>Fungi</taxon>
        <taxon>Dikarya</taxon>
        <taxon>Ascomycota</taxon>
        <taxon>Pezizomycotina</taxon>
        <taxon>Pezizomycetes</taxon>
        <taxon>Pezizales</taxon>
        <taxon>Tuberaceae</taxon>
        <taxon>Choiromyces</taxon>
    </lineage>
</organism>
<evidence type="ECO:0000313" key="2">
    <source>
        <dbReference type="Proteomes" id="UP000276215"/>
    </source>
</evidence>
<sequence length="92" mass="10606">MNAREKSNITPNASQISPLVSLLSCTALYRIITIIQSYYHTALSLLAPNSSKQVTKPRNNIIQPIYYPSYHFWYYCKANSQMPIRANKRILI</sequence>
<dbReference type="Proteomes" id="UP000276215">
    <property type="component" value="Unassembled WGS sequence"/>
</dbReference>
<dbReference type="EMBL" id="ML120424">
    <property type="protein sequence ID" value="RPA95587.1"/>
    <property type="molecule type" value="Genomic_DNA"/>
</dbReference>